<dbReference type="InterPro" id="IPR000361">
    <property type="entry name" value="ATAP_core_dom"/>
</dbReference>
<reference evidence="2 3" key="1">
    <citation type="submission" date="2016-10" db="EMBL/GenBank/DDBJ databases">
        <authorList>
            <person name="de Groot N.N."/>
        </authorList>
    </citation>
    <scope>NUCLEOTIDE SEQUENCE [LARGE SCALE GENOMIC DNA]</scope>
    <source>
        <strain evidence="2 3">AA1</strain>
    </source>
</reference>
<gene>
    <name evidence="2" type="ORF">SAMN05216233_1085</name>
</gene>
<sequence length="104" mass="11059">MFTVTEAAQNEIARYFENRTPAPIRVFLNSGGCGGPQLAMAVDQQNDGDTLFTIDGMAYIIDTELLNQAQPLVVDFKDVGFKLSSSLKLSSGCSSCGSHGSCCS</sequence>
<evidence type="ECO:0000313" key="3">
    <source>
        <dbReference type="Proteomes" id="UP000198870"/>
    </source>
</evidence>
<dbReference type="Proteomes" id="UP000198870">
    <property type="component" value="Unassembled WGS sequence"/>
</dbReference>
<dbReference type="STRING" id="419481.SAMN05216233_1085"/>
<proteinExistence type="predicted"/>
<keyword evidence="3" id="KW-1185">Reference proteome</keyword>
<name>A0A1G5FDQ8_9BACT</name>
<dbReference type="OrthoDB" id="5460919at2"/>
<dbReference type="NCBIfam" id="NF038090">
    <property type="entry name" value="IscA_HesB_Se"/>
    <property type="match status" value="1"/>
</dbReference>
<dbReference type="Pfam" id="PF01521">
    <property type="entry name" value="Fe-S_biosyn"/>
    <property type="match status" value="1"/>
</dbReference>
<dbReference type="InterPro" id="IPR035903">
    <property type="entry name" value="HesB-like_dom_sf"/>
</dbReference>
<dbReference type="EMBL" id="FMUX01000008">
    <property type="protein sequence ID" value="SCY37271.1"/>
    <property type="molecule type" value="Genomic_DNA"/>
</dbReference>
<feature type="domain" description="Core" evidence="1">
    <location>
        <begin position="2"/>
        <end position="86"/>
    </location>
</feature>
<dbReference type="AlphaFoldDB" id="A0A1G5FDQ8"/>
<evidence type="ECO:0000313" key="2">
    <source>
        <dbReference type="EMBL" id="SCY37271.1"/>
    </source>
</evidence>
<organism evidence="2 3">
    <name type="scientific">Desulfoluna spongiiphila</name>
    <dbReference type="NCBI Taxonomy" id="419481"/>
    <lineage>
        <taxon>Bacteria</taxon>
        <taxon>Pseudomonadati</taxon>
        <taxon>Thermodesulfobacteriota</taxon>
        <taxon>Desulfobacteria</taxon>
        <taxon>Desulfobacterales</taxon>
        <taxon>Desulfolunaceae</taxon>
        <taxon>Desulfoluna</taxon>
    </lineage>
</organism>
<dbReference type="SUPFAM" id="SSF89360">
    <property type="entry name" value="HesB-like domain"/>
    <property type="match status" value="1"/>
</dbReference>
<dbReference type="Gene3D" id="2.60.300.12">
    <property type="entry name" value="HesB-like domain"/>
    <property type="match status" value="1"/>
</dbReference>
<evidence type="ECO:0000259" key="1">
    <source>
        <dbReference type="Pfam" id="PF01521"/>
    </source>
</evidence>
<protein>
    <submittedName>
        <fullName evidence="2">Fe-S cluster assembly iron-binding protein IscA</fullName>
    </submittedName>
</protein>
<dbReference type="RefSeq" id="WP_092210873.1">
    <property type="nucleotide sequence ID" value="NZ_FMUX01000008.1"/>
</dbReference>
<accession>A0A1G5FDQ8</accession>